<dbReference type="AlphaFoldDB" id="A0A6G6W980"/>
<dbReference type="Pfam" id="PF14258">
    <property type="entry name" value="DUF4350"/>
    <property type="match status" value="1"/>
</dbReference>
<feature type="domain" description="DUF4350" evidence="2">
    <location>
        <begin position="46"/>
        <end position="212"/>
    </location>
</feature>
<evidence type="ECO:0000313" key="4">
    <source>
        <dbReference type="Proteomes" id="UP000502996"/>
    </source>
</evidence>
<organism evidence="3 4">
    <name type="scientific">Nocardioides anomalus</name>
    <dbReference type="NCBI Taxonomy" id="2712223"/>
    <lineage>
        <taxon>Bacteria</taxon>
        <taxon>Bacillati</taxon>
        <taxon>Actinomycetota</taxon>
        <taxon>Actinomycetes</taxon>
        <taxon>Propionibacteriales</taxon>
        <taxon>Nocardioidaceae</taxon>
        <taxon>Nocardioides</taxon>
    </lineage>
</organism>
<keyword evidence="1" id="KW-1133">Transmembrane helix</keyword>
<evidence type="ECO:0000259" key="2">
    <source>
        <dbReference type="Pfam" id="PF14258"/>
    </source>
</evidence>
<keyword evidence="1" id="KW-0472">Membrane</keyword>
<name>A0A6G6W980_9ACTN</name>
<protein>
    <submittedName>
        <fullName evidence="3">DUF4350 domain-containing protein</fullName>
    </submittedName>
</protein>
<gene>
    <name evidence="3" type="ORF">G5V58_02025</name>
</gene>
<evidence type="ECO:0000256" key="1">
    <source>
        <dbReference type="SAM" id="Phobius"/>
    </source>
</evidence>
<sequence length="376" mass="39207">MSTTTAAPGLLRRHRSTVLIGAALLVAVVVAVVVGVGTRTTAPMDPDNPDPTGARAVARVLDDQGVDVEVVRDADALAAATVDGATSVVVVSPELLGPSTIDRLREDTAEAHHVVVVGAGPGVADALGEVGGGGIATLGQGREAGCDDPRFAGLTLEVDAAAVYPDGDCFAGQVGAVVAEPADGITLFGADQALTNDQVLRADNAAVALRLLGQDQRLVWYVPSLDDLLDGEGVTLQSLLPRWVRPSLVLGVLVLLLVVLWRARRLGPLATEPLPVVVRAVETTRSLGRMYRRSGDRGHAAEALRRAARARLAERLRLGSAARAEDVVREVARRTGRTPEAVGDLLAPGGGVPSSDRELITLANQLAELDREVRRT</sequence>
<feature type="transmembrane region" description="Helical" evidence="1">
    <location>
        <begin position="18"/>
        <end position="37"/>
    </location>
</feature>
<dbReference type="RefSeq" id="WP_165228311.1">
    <property type="nucleotide sequence ID" value="NZ_CP049257.1"/>
</dbReference>
<dbReference type="InterPro" id="IPR025646">
    <property type="entry name" value="DUF4350"/>
</dbReference>
<dbReference type="Proteomes" id="UP000502996">
    <property type="component" value="Chromosome"/>
</dbReference>
<dbReference type="KEGG" id="nano:G5V58_02025"/>
<reference evidence="3 4" key="1">
    <citation type="submission" date="2020-02" db="EMBL/GenBank/DDBJ databases">
        <title>Full genome sequence of Nocardioides sp. R-3366.</title>
        <authorList>
            <person name="Im W.-T."/>
        </authorList>
    </citation>
    <scope>NUCLEOTIDE SEQUENCE [LARGE SCALE GENOMIC DNA]</scope>
    <source>
        <strain evidence="3 4">R-3366</strain>
    </source>
</reference>
<keyword evidence="1" id="KW-0812">Transmembrane</keyword>
<dbReference type="EMBL" id="CP049257">
    <property type="protein sequence ID" value="QIG41713.1"/>
    <property type="molecule type" value="Genomic_DNA"/>
</dbReference>
<accession>A0A6G6W980</accession>
<proteinExistence type="predicted"/>
<evidence type="ECO:0000313" key="3">
    <source>
        <dbReference type="EMBL" id="QIG41713.1"/>
    </source>
</evidence>
<keyword evidence="4" id="KW-1185">Reference proteome</keyword>